<evidence type="ECO:0000313" key="4">
    <source>
        <dbReference type="Proteomes" id="UP001165679"/>
    </source>
</evidence>
<feature type="region of interest" description="Disordered" evidence="1">
    <location>
        <begin position="1"/>
        <end position="33"/>
    </location>
</feature>
<dbReference type="Proteomes" id="UP001165679">
    <property type="component" value="Unassembled WGS sequence"/>
</dbReference>
<dbReference type="PANTHER" id="PTHR44757:SF2">
    <property type="entry name" value="BIOFILM ARCHITECTURE MAINTENANCE PROTEIN MBAA"/>
    <property type="match status" value="1"/>
</dbReference>
<dbReference type="PROSITE" id="PS50883">
    <property type="entry name" value="EAL"/>
    <property type="match status" value="1"/>
</dbReference>
<reference evidence="3" key="2">
    <citation type="submission" date="2022-10" db="EMBL/GenBank/DDBJ databases">
        <authorList>
            <person name="Trinh H.N."/>
        </authorList>
    </citation>
    <scope>NUCLEOTIDE SEQUENCE</scope>
    <source>
        <strain evidence="3">RN2-1</strain>
    </source>
</reference>
<evidence type="ECO:0000259" key="2">
    <source>
        <dbReference type="PROSITE" id="PS50883"/>
    </source>
</evidence>
<protein>
    <submittedName>
        <fullName evidence="3">EAL domain-containing protein</fullName>
    </submittedName>
</protein>
<keyword evidence="4" id="KW-1185">Reference proteome</keyword>
<dbReference type="CDD" id="cd01948">
    <property type="entry name" value="EAL"/>
    <property type="match status" value="1"/>
</dbReference>
<dbReference type="InterPro" id="IPR035919">
    <property type="entry name" value="EAL_sf"/>
</dbReference>
<reference evidence="3" key="1">
    <citation type="submission" date="2022-09" db="EMBL/GenBank/DDBJ databases">
        <title>Rhodovastum sp. nov. RN2-1 isolated from soil in Seongnam, South Korea.</title>
        <authorList>
            <person name="Le N.T."/>
        </authorList>
    </citation>
    <scope>NUCLEOTIDE SEQUENCE</scope>
    <source>
        <strain evidence="3">RN2-1</strain>
    </source>
</reference>
<dbReference type="PANTHER" id="PTHR44757">
    <property type="entry name" value="DIGUANYLATE CYCLASE DGCP"/>
    <property type="match status" value="1"/>
</dbReference>
<dbReference type="Pfam" id="PF00563">
    <property type="entry name" value="EAL"/>
    <property type="match status" value="1"/>
</dbReference>
<comment type="caution">
    <text evidence="3">The sequence shown here is derived from an EMBL/GenBank/DDBJ whole genome shotgun (WGS) entry which is preliminary data.</text>
</comment>
<proteinExistence type="predicted"/>
<evidence type="ECO:0000256" key="1">
    <source>
        <dbReference type="SAM" id="MobiDB-lite"/>
    </source>
</evidence>
<organism evidence="3 4">
    <name type="scientific">Limobrevibacterium gyesilva</name>
    <dbReference type="NCBI Taxonomy" id="2991712"/>
    <lineage>
        <taxon>Bacteria</taxon>
        <taxon>Pseudomonadati</taxon>
        <taxon>Pseudomonadota</taxon>
        <taxon>Alphaproteobacteria</taxon>
        <taxon>Acetobacterales</taxon>
        <taxon>Acetobacteraceae</taxon>
        <taxon>Limobrevibacterium</taxon>
    </lineage>
</organism>
<feature type="domain" description="EAL" evidence="2">
    <location>
        <begin position="36"/>
        <end position="281"/>
    </location>
</feature>
<dbReference type="Gene3D" id="3.20.20.450">
    <property type="entry name" value="EAL domain"/>
    <property type="match status" value="1"/>
</dbReference>
<dbReference type="AlphaFoldDB" id="A0AA41YND8"/>
<sequence>MLASHRHPMPQPALHPDEPFPPPASRPAPHGEARLPRDLQRDLLAAIANDELALHYQPRATLLDGIPTGAEAVVRWPHRRRGLVSPNMFQTLADHAGVAAALGGWTLRHACAEAVGWPQGSIAVAVSARQLLDQALAGQIAEALEISLLPPERLALALPESALADTGIDELLTLSALRDLGVGLVLDDFGAAIGSLTQLRRLPLTALKLASPLVRNLPADREDAAIVRAVTTTAHALGLTVIADGVETERQRAFLTACGCDEGQGALFGLPQRGGTLRRAR</sequence>
<dbReference type="SUPFAM" id="SSF141868">
    <property type="entry name" value="EAL domain-like"/>
    <property type="match status" value="1"/>
</dbReference>
<gene>
    <name evidence="3" type="ORF">OL599_14155</name>
</gene>
<dbReference type="SMART" id="SM00052">
    <property type="entry name" value="EAL"/>
    <property type="match status" value="1"/>
</dbReference>
<dbReference type="EMBL" id="JAPDNT010000011">
    <property type="protein sequence ID" value="MCW3475721.1"/>
    <property type="molecule type" value="Genomic_DNA"/>
</dbReference>
<evidence type="ECO:0000313" key="3">
    <source>
        <dbReference type="EMBL" id="MCW3475721.1"/>
    </source>
</evidence>
<dbReference type="InterPro" id="IPR052155">
    <property type="entry name" value="Biofilm_reg_signaling"/>
</dbReference>
<dbReference type="InterPro" id="IPR001633">
    <property type="entry name" value="EAL_dom"/>
</dbReference>
<name>A0AA41YND8_9PROT</name>
<accession>A0AA41YND8</accession>
<feature type="compositionally biased region" description="Pro residues" evidence="1">
    <location>
        <begin position="9"/>
        <end position="26"/>
    </location>
</feature>